<accession>G9ERV0</accession>
<dbReference type="Proteomes" id="UP000002770">
    <property type="component" value="Unassembled WGS sequence"/>
</dbReference>
<proteinExistence type="predicted"/>
<name>G9ERV0_9GAMM</name>
<organism evidence="1 2">
    <name type="scientific">Legionella drancourtii LLAP12</name>
    <dbReference type="NCBI Taxonomy" id="658187"/>
    <lineage>
        <taxon>Bacteria</taxon>
        <taxon>Pseudomonadati</taxon>
        <taxon>Pseudomonadota</taxon>
        <taxon>Gammaproteobacteria</taxon>
        <taxon>Legionellales</taxon>
        <taxon>Legionellaceae</taxon>
        <taxon>Legionella</taxon>
    </lineage>
</organism>
<dbReference type="EMBL" id="JH413840">
    <property type="protein sequence ID" value="EHL30018.1"/>
    <property type="molecule type" value="Genomic_DNA"/>
</dbReference>
<dbReference type="AlphaFoldDB" id="G9ERV0"/>
<dbReference type="HOGENOM" id="CLU_3345263_0_0_6"/>
<keyword evidence="2" id="KW-1185">Reference proteome</keyword>
<sequence length="37" mass="4251">MPPAKMVICLPKPLLLLFWDTKLFSIKKAYSPYAARV</sequence>
<protein>
    <submittedName>
        <fullName evidence="1">Uncharacterized protein</fullName>
    </submittedName>
</protein>
<gene>
    <name evidence="1" type="ORF">LDG_8018</name>
</gene>
<reference evidence="1 2" key="1">
    <citation type="journal article" date="2011" name="BMC Genomics">
        <title>Insight into cross-talk between intra-amoebal pathogens.</title>
        <authorList>
            <person name="Gimenez G."/>
            <person name="Bertelli C."/>
            <person name="Moliner C."/>
            <person name="Robert C."/>
            <person name="Raoult D."/>
            <person name="Fournier P.E."/>
            <person name="Greub G."/>
        </authorList>
    </citation>
    <scope>NUCLEOTIDE SEQUENCE [LARGE SCALE GENOMIC DNA]</scope>
    <source>
        <strain evidence="1 2">LLAP12</strain>
    </source>
</reference>
<dbReference type="InParanoid" id="G9ERV0"/>
<evidence type="ECO:0000313" key="1">
    <source>
        <dbReference type="EMBL" id="EHL30018.1"/>
    </source>
</evidence>
<dbReference type="STRING" id="658187.LDG_8018"/>
<evidence type="ECO:0000313" key="2">
    <source>
        <dbReference type="Proteomes" id="UP000002770"/>
    </source>
</evidence>